<feature type="transmembrane region" description="Helical" evidence="7">
    <location>
        <begin position="259"/>
        <end position="283"/>
    </location>
</feature>
<gene>
    <name evidence="9" type="ORF">ABEB36_015277</name>
</gene>
<evidence type="ECO:0000256" key="3">
    <source>
        <dbReference type="ARBA" id="ARBA00022692"/>
    </source>
</evidence>
<comment type="caution">
    <text evidence="9">The sequence shown here is derived from an EMBL/GenBank/DDBJ whole genome shotgun (WGS) entry which is preliminary data.</text>
</comment>
<dbReference type="GO" id="GO:0015293">
    <property type="term" value="F:symporter activity"/>
    <property type="evidence" value="ECO:0007669"/>
    <property type="project" value="UniProtKB-KW"/>
</dbReference>
<keyword evidence="3 7" id="KW-0812">Transmembrane</keyword>
<keyword evidence="2" id="KW-0813">Transport</keyword>
<evidence type="ECO:0000256" key="7">
    <source>
        <dbReference type="SAM" id="Phobius"/>
    </source>
</evidence>
<feature type="domain" description="Major facilitator superfamily (MFS) profile" evidence="8">
    <location>
        <begin position="16"/>
        <end position="456"/>
    </location>
</feature>
<name>A0ABD1E1Q8_HYPHA</name>
<dbReference type="SUPFAM" id="SSF103473">
    <property type="entry name" value="MFS general substrate transporter"/>
    <property type="match status" value="1"/>
</dbReference>
<evidence type="ECO:0000256" key="5">
    <source>
        <dbReference type="ARBA" id="ARBA00022989"/>
    </source>
</evidence>
<feature type="transmembrane region" description="Helical" evidence="7">
    <location>
        <begin position="335"/>
        <end position="358"/>
    </location>
</feature>
<accession>A0ABD1E1Q8</accession>
<feature type="transmembrane region" description="Helical" evidence="7">
    <location>
        <begin position="364"/>
        <end position="385"/>
    </location>
</feature>
<dbReference type="Proteomes" id="UP001566132">
    <property type="component" value="Unassembled WGS sequence"/>
</dbReference>
<evidence type="ECO:0000256" key="1">
    <source>
        <dbReference type="ARBA" id="ARBA00004141"/>
    </source>
</evidence>
<dbReference type="FunFam" id="1.20.1250.20:FF:000423">
    <property type="entry name" value="Putative inorganic phosphate cotransporter-like Protein"/>
    <property type="match status" value="1"/>
</dbReference>
<organism evidence="9 10">
    <name type="scientific">Hypothenemus hampei</name>
    <name type="common">Coffee berry borer</name>
    <dbReference type="NCBI Taxonomy" id="57062"/>
    <lineage>
        <taxon>Eukaryota</taxon>
        <taxon>Metazoa</taxon>
        <taxon>Ecdysozoa</taxon>
        <taxon>Arthropoda</taxon>
        <taxon>Hexapoda</taxon>
        <taxon>Insecta</taxon>
        <taxon>Pterygota</taxon>
        <taxon>Neoptera</taxon>
        <taxon>Endopterygota</taxon>
        <taxon>Coleoptera</taxon>
        <taxon>Polyphaga</taxon>
        <taxon>Cucujiformia</taxon>
        <taxon>Curculionidae</taxon>
        <taxon>Scolytinae</taxon>
        <taxon>Hypothenemus</taxon>
    </lineage>
</organism>
<dbReference type="InterPro" id="IPR020846">
    <property type="entry name" value="MFS_dom"/>
</dbReference>
<evidence type="ECO:0000313" key="10">
    <source>
        <dbReference type="Proteomes" id="UP001566132"/>
    </source>
</evidence>
<dbReference type="PANTHER" id="PTHR11662">
    <property type="entry name" value="SOLUTE CARRIER FAMILY 17"/>
    <property type="match status" value="1"/>
</dbReference>
<feature type="transmembrane region" description="Helical" evidence="7">
    <location>
        <begin position="303"/>
        <end position="323"/>
    </location>
</feature>
<dbReference type="GO" id="GO:0016020">
    <property type="term" value="C:membrane"/>
    <property type="evidence" value="ECO:0007669"/>
    <property type="project" value="UniProtKB-SubCell"/>
</dbReference>
<dbReference type="Pfam" id="PF07690">
    <property type="entry name" value="MFS_1"/>
    <property type="match status" value="1"/>
</dbReference>
<proteinExistence type="predicted"/>
<dbReference type="InterPro" id="IPR011701">
    <property type="entry name" value="MFS"/>
</dbReference>
<dbReference type="InterPro" id="IPR036259">
    <property type="entry name" value="MFS_trans_sf"/>
</dbReference>
<feature type="transmembrane region" description="Helical" evidence="7">
    <location>
        <begin position="111"/>
        <end position="131"/>
    </location>
</feature>
<feature type="transmembrane region" description="Helical" evidence="7">
    <location>
        <begin position="12"/>
        <end position="28"/>
    </location>
</feature>
<feature type="transmembrane region" description="Helical" evidence="7">
    <location>
        <begin position="137"/>
        <end position="160"/>
    </location>
</feature>
<dbReference type="EMBL" id="JBDJPC010000016">
    <property type="protein sequence ID" value="KAL1487892.1"/>
    <property type="molecule type" value="Genomic_DNA"/>
</dbReference>
<evidence type="ECO:0000256" key="2">
    <source>
        <dbReference type="ARBA" id="ARBA00022448"/>
    </source>
</evidence>
<dbReference type="InterPro" id="IPR050382">
    <property type="entry name" value="MFS_Na/Anion_cotransporter"/>
</dbReference>
<evidence type="ECO:0000256" key="4">
    <source>
        <dbReference type="ARBA" id="ARBA00022847"/>
    </source>
</evidence>
<feature type="transmembrane region" description="Helical" evidence="7">
    <location>
        <begin position="433"/>
        <end position="453"/>
    </location>
</feature>
<feature type="transmembrane region" description="Helical" evidence="7">
    <location>
        <begin position="203"/>
        <end position="222"/>
    </location>
</feature>
<comment type="subcellular location">
    <subcellularLocation>
        <location evidence="1">Membrane</location>
        <topology evidence="1">Multi-pass membrane protein</topology>
    </subcellularLocation>
</comment>
<keyword evidence="4" id="KW-0769">Symport</keyword>
<protein>
    <recommendedName>
        <fullName evidence="8">Major facilitator superfamily (MFS) profile domain-containing protein</fullName>
    </recommendedName>
</protein>
<evidence type="ECO:0000313" key="9">
    <source>
        <dbReference type="EMBL" id="KAL1487892.1"/>
    </source>
</evidence>
<reference evidence="9 10" key="1">
    <citation type="submission" date="2024-05" db="EMBL/GenBank/DDBJ databases">
        <title>Genetic variation in Jamaican populations of the coffee berry borer (Hypothenemus hampei).</title>
        <authorList>
            <person name="Errbii M."/>
            <person name="Myrie A."/>
        </authorList>
    </citation>
    <scope>NUCLEOTIDE SEQUENCE [LARGE SCALE GENOMIC DNA]</scope>
    <source>
        <strain evidence="9">JA-Hopewell-2020-01-JO</strain>
        <tissue evidence="9">Whole body</tissue>
    </source>
</reference>
<keyword evidence="5 7" id="KW-1133">Transmembrane helix</keyword>
<keyword evidence="10" id="KW-1185">Reference proteome</keyword>
<dbReference type="Gene3D" id="1.20.1250.20">
    <property type="entry name" value="MFS general substrate transporter like domains"/>
    <property type="match status" value="1"/>
</dbReference>
<sequence>MGCKACCQKIPTRYWIMAMIFLTTYINYTTRSNMSISLPAMVTPGKKKIAECLKDVNSDQYTVQNVSEEDTGEKYHWDEKVQGLVLGAYFYGYLIGSLPGGIVAEWIGPFWTIEAMTIAAGILNSACAWVAPVHWGLLFAARFLIGLCGGLIYPALQCLIGRWAPPQERTKFVACLMGNTLGTCLTWIIGGVVIRYYKWPWSFHVMSIQIIVFCLVFGVLAYDSPELHKWITDEELNYIKQSQEGKVSKTKAVPPYKNIFTSFPFWTLCILHFGNLWGLYVQITAVPKFMKEYIGFDIKSSGVLSSFPHLARLFLGFGFGFLGDYLKKKQFKRVIILKSFIILSHIVPGILMALMSVAKCNSTVAVVLLTLSMSINGSVVVTNLANPTDLSPNFAGTIFGIISFIGGISGFIVPSMSGAIITTYGNNGKSWGLVFALGGLIYCGCGIFFMIFGTADTQPWNEKAETEGQTST</sequence>
<feature type="transmembrane region" description="Helical" evidence="7">
    <location>
        <begin position="172"/>
        <end position="197"/>
    </location>
</feature>
<dbReference type="FunFam" id="1.20.1250.20:FF:000003">
    <property type="entry name" value="Solute carrier family 17 member 3"/>
    <property type="match status" value="1"/>
</dbReference>
<dbReference type="PANTHER" id="PTHR11662:SF336">
    <property type="entry name" value="LP19554P"/>
    <property type="match status" value="1"/>
</dbReference>
<keyword evidence="6 7" id="KW-0472">Membrane</keyword>
<feature type="transmembrane region" description="Helical" evidence="7">
    <location>
        <begin position="84"/>
        <end position="104"/>
    </location>
</feature>
<dbReference type="AlphaFoldDB" id="A0ABD1E1Q8"/>
<evidence type="ECO:0000256" key="6">
    <source>
        <dbReference type="ARBA" id="ARBA00023136"/>
    </source>
</evidence>
<dbReference type="PROSITE" id="PS50850">
    <property type="entry name" value="MFS"/>
    <property type="match status" value="1"/>
</dbReference>
<evidence type="ECO:0000259" key="8">
    <source>
        <dbReference type="PROSITE" id="PS50850"/>
    </source>
</evidence>
<feature type="transmembrane region" description="Helical" evidence="7">
    <location>
        <begin position="397"/>
        <end position="421"/>
    </location>
</feature>